<dbReference type="EMBL" id="FN554973">
    <property type="protein sequence ID" value="CBH16180.1"/>
    <property type="molecule type" value="Genomic_DNA"/>
</dbReference>
<reference evidence="2" key="1">
    <citation type="journal article" date="2010" name="PLoS Negl. Trop. Dis.">
        <title>The genome sequence of Trypanosoma brucei gambiense, causative agent of chronic human african trypanosomiasis.</title>
        <authorList>
            <person name="Jackson A.P."/>
            <person name="Sanders M."/>
            <person name="Berry A."/>
            <person name="McQuillan J."/>
            <person name="Aslett M.A."/>
            <person name="Quail M.A."/>
            <person name="Chukualim B."/>
            <person name="Capewell P."/>
            <person name="MacLeod A."/>
            <person name="Melville S.E."/>
            <person name="Gibson W."/>
            <person name="Barry J.D."/>
            <person name="Berriman M."/>
            <person name="Hertz-Fowler C."/>
        </authorList>
    </citation>
    <scope>NUCLEOTIDE SEQUENCE [LARGE SCALE GENOMIC DNA]</scope>
    <source>
        <strain evidence="2">MHOM/CI/86/DAL972</strain>
    </source>
</reference>
<dbReference type="KEGG" id="tbg:TbgDal_X12760"/>
<accession>D0A4I6</accession>
<name>D0A4I6_TRYB9</name>
<dbReference type="AlphaFoldDB" id="D0A4I6"/>
<organism evidence="1 2">
    <name type="scientific">Trypanosoma brucei gambiense (strain MHOM/CI/86/DAL972)</name>
    <dbReference type="NCBI Taxonomy" id="679716"/>
    <lineage>
        <taxon>Eukaryota</taxon>
        <taxon>Discoba</taxon>
        <taxon>Euglenozoa</taxon>
        <taxon>Kinetoplastea</taxon>
        <taxon>Metakinetoplastina</taxon>
        <taxon>Trypanosomatida</taxon>
        <taxon>Trypanosomatidae</taxon>
        <taxon>Trypanosoma</taxon>
    </lineage>
</organism>
<dbReference type="RefSeq" id="XP_011778444.1">
    <property type="nucleotide sequence ID" value="XM_011780142.1"/>
</dbReference>
<protein>
    <submittedName>
        <fullName evidence="1">Uncharacterized protein</fullName>
    </submittedName>
</protein>
<evidence type="ECO:0000313" key="1">
    <source>
        <dbReference type="EMBL" id="CBH16180.1"/>
    </source>
</evidence>
<evidence type="ECO:0000313" key="2">
    <source>
        <dbReference type="Proteomes" id="UP000002316"/>
    </source>
</evidence>
<proteinExistence type="predicted"/>
<dbReference type="GeneID" id="23864468"/>
<sequence>MCRCLRSFRVCVCVRVVHALTRRHSHSLLAPLAHFTVCMYRCGRRRYVLLCKAACHGKEVAVSCYPRLLLLLCGHIIFLSPLTCVRCPRVTCALKCNYFFFHFFSSTLYCGAVTSDLLVCA</sequence>
<gene>
    <name evidence="1" type="ORF">TbgDal_X12760</name>
</gene>
<dbReference type="Proteomes" id="UP000002316">
    <property type="component" value="Chromosome 10"/>
</dbReference>